<evidence type="ECO:0000256" key="1">
    <source>
        <dbReference type="ARBA" id="ARBA00010466"/>
    </source>
</evidence>
<dbReference type="Gene3D" id="1.10.10.60">
    <property type="entry name" value="Homeodomain-like"/>
    <property type="match status" value="1"/>
</dbReference>
<reference evidence="6 7" key="1">
    <citation type="submission" date="2019-11" db="EMBL/GenBank/DDBJ databases">
        <title>Draft genome sequences of five Paenibacillus species of dairy origin.</title>
        <authorList>
            <person name="Olajide A.M."/>
            <person name="Chen S."/>
            <person name="Lapointe G."/>
        </authorList>
    </citation>
    <scope>NUCLEOTIDE SEQUENCE [LARGE SCALE GENOMIC DNA]</scope>
    <source>
        <strain evidence="6 7">2CS3</strain>
    </source>
</reference>
<dbReference type="InterPro" id="IPR007324">
    <property type="entry name" value="Sugar-bd_dom_put"/>
</dbReference>
<keyword evidence="4" id="KW-0804">Transcription</keyword>
<accession>A0A7X2ZCK8</accession>
<organism evidence="6 7">
    <name type="scientific">Paenibacillus validus</name>
    <dbReference type="NCBI Taxonomy" id="44253"/>
    <lineage>
        <taxon>Bacteria</taxon>
        <taxon>Bacillati</taxon>
        <taxon>Bacillota</taxon>
        <taxon>Bacilli</taxon>
        <taxon>Bacillales</taxon>
        <taxon>Paenibacillaceae</taxon>
        <taxon>Paenibacillus</taxon>
    </lineage>
</organism>
<dbReference type="PANTHER" id="PTHR34294:SF12">
    <property type="entry name" value="SUGAR-BINDING TRANSCRIPTIONAL REGULATOR"/>
    <property type="match status" value="1"/>
</dbReference>
<dbReference type="InterPro" id="IPR037171">
    <property type="entry name" value="NagB/RpiA_transferase-like"/>
</dbReference>
<dbReference type="AlphaFoldDB" id="A0A7X2ZCK8"/>
<dbReference type="SUPFAM" id="SSF100950">
    <property type="entry name" value="NagB/RpiA/CoA transferase-like"/>
    <property type="match status" value="1"/>
</dbReference>
<dbReference type="InterPro" id="IPR051054">
    <property type="entry name" value="SorC_transcr_regulators"/>
</dbReference>
<protein>
    <submittedName>
        <fullName evidence="6">Sugar-binding transcriptional regulator</fullName>
    </submittedName>
</protein>
<evidence type="ECO:0000259" key="5">
    <source>
        <dbReference type="Pfam" id="PF04198"/>
    </source>
</evidence>
<keyword evidence="2" id="KW-0805">Transcription regulation</keyword>
<evidence type="ECO:0000256" key="2">
    <source>
        <dbReference type="ARBA" id="ARBA00023015"/>
    </source>
</evidence>
<dbReference type="Proteomes" id="UP000450917">
    <property type="component" value="Unassembled WGS sequence"/>
</dbReference>
<dbReference type="GO" id="GO:0030246">
    <property type="term" value="F:carbohydrate binding"/>
    <property type="evidence" value="ECO:0007669"/>
    <property type="project" value="InterPro"/>
</dbReference>
<sequence length="318" mass="34873">MTDQEKKFLLKISRMYYFDELTQAEIAKKVGVSRPIISKGLQKARNEGLVEIIIHDQAFQTINLEQEIETAFSLVDVVVVPTADMPAEIAKSVLSKAAASYVLKHLKDVSKIGISWGTTLYNLVKEFPNEAHDDLKVIPLVGGMGSNRIELHSNQIAYELSKKLGCSCESLYAPAIVESENFRDLLLQTPTVADVLEEAKKIDLAIVGIGNPYMNSTMEEIGYLGAKELRSIKEAGVVGDINSCFICADGSIAKDTINERVVGIRVDDLRNVGKVIAVVEGAHKVEAILATLRGGYIHTLITDEQTAVELTLKMRGQK</sequence>
<keyword evidence="7" id="KW-1185">Reference proteome</keyword>
<gene>
    <name evidence="6" type="ORF">GNP93_16960</name>
</gene>
<dbReference type="GO" id="GO:0003677">
    <property type="term" value="F:DNA binding"/>
    <property type="evidence" value="ECO:0007669"/>
    <property type="project" value="UniProtKB-KW"/>
</dbReference>
<feature type="domain" description="Sugar-binding" evidence="5">
    <location>
        <begin position="58"/>
        <end position="310"/>
    </location>
</feature>
<dbReference type="EMBL" id="WNZX01000014">
    <property type="protein sequence ID" value="MUG72363.1"/>
    <property type="molecule type" value="Genomic_DNA"/>
</dbReference>
<dbReference type="Gene3D" id="3.40.50.1360">
    <property type="match status" value="1"/>
</dbReference>
<evidence type="ECO:0000256" key="4">
    <source>
        <dbReference type="ARBA" id="ARBA00023163"/>
    </source>
</evidence>
<evidence type="ECO:0000313" key="7">
    <source>
        <dbReference type="Proteomes" id="UP000450917"/>
    </source>
</evidence>
<dbReference type="SUPFAM" id="SSF88659">
    <property type="entry name" value="Sigma3 and sigma4 domains of RNA polymerase sigma factors"/>
    <property type="match status" value="1"/>
</dbReference>
<dbReference type="PANTHER" id="PTHR34294">
    <property type="entry name" value="TRANSCRIPTIONAL REGULATOR-RELATED"/>
    <property type="match status" value="1"/>
</dbReference>
<comment type="similarity">
    <text evidence="1">Belongs to the SorC transcriptional regulatory family.</text>
</comment>
<proteinExistence type="inferred from homology"/>
<evidence type="ECO:0000313" key="6">
    <source>
        <dbReference type="EMBL" id="MUG72363.1"/>
    </source>
</evidence>
<name>A0A7X2ZCK8_9BACL</name>
<dbReference type="InterPro" id="IPR013324">
    <property type="entry name" value="RNA_pol_sigma_r3/r4-like"/>
</dbReference>
<comment type="caution">
    <text evidence="6">The sequence shown here is derived from an EMBL/GenBank/DDBJ whole genome shotgun (WGS) entry which is preliminary data.</text>
</comment>
<dbReference type="Pfam" id="PF04198">
    <property type="entry name" value="Sugar-bind"/>
    <property type="match status" value="1"/>
</dbReference>
<keyword evidence="3" id="KW-0238">DNA-binding</keyword>
<evidence type="ECO:0000256" key="3">
    <source>
        <dbReference type="ARBA" id="ARBA00023125"/>
    </source>
</evidence>